<dbReference type="EMBL" id="CP009501">
    <property type="protein sequence ID" value="AKB13531.1"/>
    <property type="molecule type" value="Genomic_DNA"/>
</dbReference>
<name>A0A0E3KPY1_METTT</name>
<dbReference type="PANTHER" id="PTHR23132:SF23">
    <property type="entry name" value="D-ALANINE--D-ALANINE LIGASE B"/>
    <property type="match status" value="1"/>
</dbReference>
<reference evidence="1 2" key="1">
    <citation type="submission" date="2014-07" db="EMBL/GenBank/DDBJ databases">
        <title>Methanogenic archaea and the global carbon cycle.</title>
        <authorList>
            <person name="Henriksen J.R."/>
            <person name="Luke J."/>
            <person name="Reinhart S."/>
            <person name="Benedict M.N."/>
            <person name="Youngblut N.D."/>
            <person name="Metcalf M.E."/>
            <person name="Whitaker R.J."/>
            <person name="Metcalf W.W."/>
        </authorList>
    </citation>
    <scope>NUCLEOTIDE SEQUENCE [LARGE SCALE GENOMIC DNA]</scope>
    <source>
        <strain evidence="2">ATCC 43570 / DSM 1825 / OCM 12 / VKM B-1830 / TM-1</strain>
    </source>
</reference>
<proteinExistence type="predicted"/>
<dbReference type="KEGG" id="mthr:MSTHT_1773"/>
<dbReference type="Gene3D" id="3.30.470.20">
    <property type="entry name" value="ATP-grasp fold, B domain"/>
    <property type="match status" value="1"/>
</dbReference>
<dbReference type="RefSeq" id="WP_048167543.1">
    <property type="nucleotide sequence ID" value="NZ_CP009501.1"/>
</dbReference>
<dbReference type="STRING" id="523844.MSTHT_1773"/>
<dbReference type="PANTHER" id="PTHR23132">
    <property type="entry name" value="D-ALANINE--D-ALANINE LIGASE"/>
    <property type="match status" value="1"/>
</dbReference>
<dbReference type="PATRIC" id="fig|523844.20.peg.2192"/>
<gene>
    <name evidence="1" type="ORF">MSTHT_1773</name>
</gene>
<dbReference type="AlphaFoldDB" id="A0A0E3KPY1"/>
<evidence type="ECO:0000313" key="1">
    <source>
        <dbReference type="EMBL" id="AKB13531.1"/>
    </source>
</evidence>
<sequence>MTQNNSDSNTRRKRARCTVQKKTFEPVEDLETYVQSDWRLDAKGKSRLLEVNPNPGWCWDDHLAKMATYANISYLGMLAAIIEAAKERYGLETTGKIELSRKCLKPCPGKARLNVLLSSRQKLKPAQ</sequence>
<dbReference type="GO" id="GO:0008716">
    <property type="term" value="F:D-alanine-D-alanine ligase activity"/>
    <property type="evidence" value="ECO:0007669"/>
    <property type="project" value="TreeGrafter"/>
</dbReference>
<organism evidence="1 2">
    <name type="scientific">Methanosarcina thermophila (strain ATCC 43570 / DSM 1825 / OCM 12 / VKM B-1830 / TM-1)</name>
    <dbReference type="NCBI Taxonomy" id="523844"/>
    <lineage>
        <taxon>Archaea</taxon>
        <taxon>Methanobacteriati</taxon>
        <taxon>Methanobacteriota</taxon>
        <taxon>Stenosarchaea group</taxon>
        <taxon>Methanomicrobia</taxon>
        <taxon>Methanosarcinales</taxon>
        <taxon>Methanosarcinaceae</taxon>
        <taxon>Methanosarcina</taxon>
    </lineage>
</organism>
<protein>
    <recommendedName>
        <fullName evidence="3">D-alanine--D-alanine ligase</fullName>
    </recommendedName>
</protein>
<accession>A0A0E3KPY1</accession>
<evidence type="ECO:0000313" key="2">
    <source>
        <dbReference type="Proteomes" id="UP000066529"/>
    </source>
</evidence>
<dbReference type="SUPFAM" id="SSF56059">
    <property type="entry name" value="Glutathione synthetase ATP-binding domain-like"/>
    <property type="match status" value="1"/>
</dbReference>
<dbReference type="Proteomes" id="UP000066529">
    <property type="component" value="Chromosome"/>
</dbReference>
<evidence type="ECO:0008006" key="3">
    <source>
        <dbReference type="Google" id="ProtNLM"/>
    </source>
</evidence>
<dbReference type="HOGENOM" id="CLU_1965608_0_0_2"/>
<dbReference type="OrthoDB" id="1018at2157"/>
<dbReference type="GeneID" id="24848733"/>